<reference evidence="1 2" key="1">
    <citation type="submission" date="2021-06" db="EMBL/GenBank/DDBJ databases">
        <title>Caerostris extrusa draft genome.</title>
        <authorList>
            <person name="Kono N."/>
            <person name="Arakawa K."/>
        </authorList>
    </citation>
    <scope>NUCLEOTIDE SEQUENCE [LARGE SCALE GENOMIC DNA]</scope>
</reference>
<accession>A0AAV4QIV8</accession>
<dbReference type="Proteomes" id="UP001054945">
    <property type="component" value="Unassembled WGS sequence"/>
</dbReference>
<sequence length="102" mass="11852">MDYECYHHAMEVTSSNHSSRMLRLDYDNSGIRKVESIKADKGQHTLGGFGSDCGTQKYSYLDETWKLQFRIRSHFCVIRLTFESRKDDARNAIFILVTVHTS</sequence>
<evidence type="ECO:0000313" key="1">
    <source>
        <dbReference type="EMBL" id="GIY08169.1"/>
    </source>
</evidence>
<evidence type="ECO:0000313" key="2">
    <source>
        <dbReference type="Proteomes" id="UP001054945"/>
    </source>
</evidence>
<proteinExistence type="predicted"/>
<protein>
    <submittedName>
        <fullName evidence="1">Uncharacterized protein</fullName>
    </submittedName>
</protein>
<keyword evidence="2" id="KW-1185">Reference proteome</keyword>
<dbReference type="EMBL" id="BPLR01006208">
    <property type="protein sequence ID" value="GIY08169.1"/>
    <property type="molecule type" value="Genomic_DNA"/>
</dbReference>
<name>A0AAV4QIV8_CAEEX</name>
<organism evidence="1 2">
    <name type="scientific">Caerostris extrusa</name>
    <name type="common">Bark spider</name>
    <name type="synonym">Caerostris bankana</name>
    <dbReference type="NCBI Taxonomy" id="172846"/>
    <lineage>
        <taxon>Eukaryota</taxon>
        <taxon>Metazoa</taxon>
        <taxon>Ecdysozoa</taxon>
        <taxon>Arthropoda</taxon>
        <taxon>Chelicerata</taxon>
        <taxon>Arachnida</taxon>
        <taxon>Araneae</taxon>
        <taxon>Araneomorphae</taxon>
        <taxon>Entelegynae</taxon>
        <taxon>Araneoidea</taxon>
        <taxon>Araneidae</taxon>
        <taxon>Caerostris</taxon>
    </lineage>
</organism>
<gene>
    <name evidence="1" type="ORF">CEXT_240631</name>
</gene>
<dbReference type="AlphaFoldDB" id="A0AAV4QIV8"/>
<comment type="caution">
    <text evidence="1">The sequence shown here is derived from an EMBL/GenBank/DDBJ whole genome shotgun (WGS) entry which is preliminary data.</text>
</comment>